<gene>
    <name evidence="3" type="ORF">C4D60_Mb04t35620</name>
</gene>
<evidence type="ECO:0000313" key="4">
    <source>
        <dbReference type="Proteomes" id="UP000317650"/>
    </source>
</evidence>
<feature type="compositionally biased region" description="Basic and acidic residues" evidence="1">
    <location>
        <begin position="118"/>
        <end position="133"/>
    </location>
</feature>
<proteinExistence type="predicted"/>
<sequence>MGLVVVISVPLILLVAILALACYLLGRSKGRTEATPMYYGPPAPPMAAGPPPKYLPNQAEVKKEWLVEFAGSSPSPSGRELRECIYRIPCLGMQGKSSALYIRKGTVIEALHYNVHSGGEDPPHLTQNDDLHGLSHKRRRPKEYRRASGRRAMHLGLLLLLDSFLHL</sequence>
<keyword evidence="4" id="KW-1185">Reference proteome</keyword>
<feature type="transmembrane region" description="Helical" evidence="2">
    <location>
        <begin position="6"/>
        <end position="26"/>
    </location>
</feature>
<evidence type="ECO:0000256" key="1">
    <source>
        <dbReference type="SAM" id="MobiDB-lite"/>
    </source>
</evidence>
<name>A0A4S8KH69_MUSBA</name>
<feature type="region of interest" description="Disordered" evidence="1">
    <location>
        <begin position="118"/>
        <end position="141"/>
    </location>
</feature>
<keyword evidence="2" id="KW-1133">Transmembrane helix</keyword>
<dbReference type="EMBL" id="PYDT01000001">
    <property type="protein sequence ID" value="THU74649.1"/>
    <property type="molecule type" value="Genomic_DNA"/>
</dbReference>
<accession>A0A4S8KH69</accession>
<keyword evidence="2" id="KW-0812">Transmembrane</keyword>
<comment type="caution">
    <text evidence="3">The sequence shown here is derived from an EMBL/GenBank/DDBJ whole genome shotgun (WGS) entry which is preliminary data.</text>
</comment>
<dbReference type="AlphaFoldDB" id="A0A4S8KH69"/>
<dbReference type="Proteomes" id="UP000317650">
    <property type="component" value="Chromosome 4"/>
</dbReference>
<evidence type="ECO:0000313" key="3">
    <source>
        <dbReference type="EMBL" id="THU74649.1"/>
    </source>
</evidence>
<evidence type="ECO:0000256" key="2">
    <source>
        <dbReference type="SAM" id="Phobius"/>
    </source>
</evidence>
<protein>
    <submittedName>
        <fullName evidence="3">Uncharacterized protein</fullName>
    </submittedName>
</protein>
<keyword evidence="2" id="KW-0472">Membrane</keyword>
<organism evidence="3 4">
    <name type="scientific">Musa balbisiana</name>
    <name type="common">Banana</name>
    <dbReference type="NCBI Taxonomy" id="52838"/>
    <lineage>
        <taxon>Eukaryota</taxon>
        <taxon>Viridiplantae</taxon>
        <taxon>Streptophyta</taxon>
        <taxon>Embryophyta</taxon>
        <taxon>Tracheophyta</taxon>
        <taxon>Spermatophyta</taxon>
        <taxon>Magnoliopsida</taxon>
        <taxon>Liliopsida</taxon>
        <taxon>Zingiberales</taxon>
        <taxon>Musaceae</taxon>
        <taxon>Musa</taxon>
    </lineage>
</organism>
<reference evidence="3 4" key="1">
    <citation type="journal article" date="2019" name="Nat. Plants">
        <title>Genome sequencing of Musa balbisiana reveals subgenome evolution and function divergence in polyploid bananas.</title>
        <authorList>
            <person name="Yao X."/>
        </authorList>
    </citation>
    <scope>NUCLEOTIDE SEQUENCE [LARGE SCALE GENOMIC DNA]</scope>
    <source>
        <strain evidence="4">cv. DH-PKW</strain>
        <tissue evidence="3">Leaves</tissue>
    </source>
</reference>